<feature type="transmembrane region" description="Helical" evidence="6">
    <location>
        <begin position="122"/>
        <end position="142"/>
    </location>
</feature>
<dbReference type="InterPro" id="IPR037185">
    <property type="entry name" value="EmrE-like"/>
</dbReference>
<dbReference type="Pfam" id="PF00892">
    <property type="entry name" value="EamA"/>
    <property type="match status" value="2"/>
</dbReference>
<comment type="subcellular location">
    <subcellularLocation>
        <location evidence="1">Membrane</location>
        <topology evidence="1">Multi-pass membrane protein</topology>
    </subcellularLocation>
</comment>
<feature type="domain" description="EamA" evidence="7">
    <location>
        <begin position="149"/>
        <end position="282"/>
    </location>
</feature>
<feature type="transmembrane region" description="Helical" evidence="6">
    <location>
        <begin position="33"/>
        <end position="52"/>
    </location>
</feature>
<keyword evidence="9" id="KW-1185">Reference proteome</keyword>
<dbReference type="RefSeq" id="WP_201374675.1">
    <property type="nucleotide sequence ID" value="NZ_BNJG01000003.1"/>
</dbReference>
<comment type="similarity">
    <text evidence="2">Belongs to the EamA transporter family.</text>
</comment>
<feature type="transmembrane region" description="Helical" evidence="6">
    <location>
        <begin position="148"/>
        <end position="167"/>
    </location>
</feature>
<name>A0ABQ3UZQ8_9CHLR</name>
<evidence type="ECO:0000256" key="4">
    <source>
        <dbReference type="ARBA" id="ARBA00022989"/>
    </source>
</evidence>
<dbReference type="PANTHER" id="PTHR32322">
    <property type="entry name" value="INNER MEMBRANE TRANSPORTER"/>
    <property type="match status" value="1"/>
</dbReference>
<keyword evidence="4 6" id="KW-1133">Transmembrane helix</keyword>
<dbReference type="EMBL" id="BNJG01000003">
    <property type="protein sequence ID" value="GHO58371.1"/>
    <property type="molecule type" value="Genomic_DNA"/>
</dbReference>
<evidence type="ECO:0000256" key="1">
    <source>
        <dbReference type="ARBA" id="ARBA00004141"/>
    </source>
</evidence>
<evidence type="ECO:0000313" key="9">
    <source>
        <dbReference type="Proteomes" id="UP000654345"/>
    </source>
</evidence>
<evidence type="ECO:0000256" key="5">
    <source>
        <dbReference type="ARBA" id="ARBA00023136"/>
    </source>
</evidence>
<sequence>MTRKGWLLFTAMSVIWGIPYLFIKIAVRELDPIVVVFARVGVAALVLFPVAVHQGVLRQLRERWLTVAALACVQIAGPFLLISYGEQHIASSLTSLLIAADPLLVVLFALRFDPSERVRGTRLLGLLIGLGGVVTLLGLDAGGDTQRLLGATLVLLAATGYAVGALLIKRPTIATLPSLGVVTVECTTATVVLAPLAVTRLPGRIPDLEVIVSLLVLGLICTALAYLLFFALVTEVGASRGSVITYVNPAVSVLLGVTLLAEPLNAAIIAGFLLIIVGSWLSTGGVLPPPVKHLLRTTRREPISRDTEVSKLAAPPRK</sequence>
<organism evidence="8 9">
    <name type="scientific">Ktedonobacter robiniae</name>
    <dbReference type="NCBI Taxonomy" id="2778365"/>
    <lineage>
        <taxon>Bacteria</taxon>
        <taxon>Bacillati</taxon>
        <taxon>Chloroflexota</taxon>
        <taxon>Ktedonobacteria</taxon>
        <taxon>Ktedonobacterales</taxon>
        <taxon>Ktedonobacteraceae</taxon>
        <taxon>Ktedonobacter</taxon>
    </lineage>
</organism>
<keyword evidence="5 6" id="KW-0472">Membrane</keyword>
<feature type="transmembrane region" description="Helical" evidence="6">
    <location>
        <begin position="7"/>
        <end position="27"/>
    </location>
</feature>
<dbReference type="InterPro" id="IPR050638">
    <property type="entry name" value="AA-Vitamin_Transporters"/>
</dbReference>
<dbReference type="InterPro" id="IPR000620">
    <property type="entry name" value="EamA_dom"/>
</dbReference>
<proteinExistence type="inferred from homology"/>
<keyword evidence="3 6" id="KW-0812">Transmembrane</keyword>
<feature type="transmembrane region" description="Helical" evidence="6">
    <location>
        <begin position="89"/>
        <end position="110"/>
    </location>
</feature>
<dbReference type="Proteomes" id="UP000654345">
    <property type="component" value="Unassembled WGS sequence"/>
</dbReference>
<dbReference type="PANTHER" id="PTHR32322:SF9">
    <property type="entry name" value="AMINO-ACID METABOLITE EFFLUX PUMP-RELATED"/>
    <property type="match status" value="1"/>
</dbReference>
<protein>
    <submittedName>
        <fullName evidence="8">Membrane protein</fullName>
    </submittedName>
</protein>
<evidence type="ECO:0000313" key="8">
    <source>
        <dbReference type="EMBL" id="GHO58371.1"/>
    </source>
</evidence>
<gene>
    <name evidence="8" type="ORF">KSB_68460</name>
</gene>
<feature type="transmembrane region" description="Helical" evidence="6">
    <location>
        <begin position="267"/>
        <end position="287"/>
    </location>
</feature>
<reference evidence="8 9" key="1">
    <citation type="journal article" date="2021" name="Int. J. Syst. Evol. Microbiol.">
        <title>Reticulibacter mediterranei gen. nov., sp. nov., within the new family Reticulibacteraceae fam. nov., and Ktedonospora formicarum gen. nov., sp. nov., Ktedonobacter robiniae sp. nov., Dictyobacter formicarum sp. nov. and Dictyobacter arantiisoli sp. nov., belonging to the class Ktedonobacteria.</title>
        <authorList>
            <person name="Yabe S."/>
            <person name="Zheng Y."/>
            <person name="Wang C.M."/>
            <person name="Sakai Y."/>
            <person name="Abe K."/>
            <person name="Yokota A."/>
            <person name="Donadio S."/>
            <person name="Cavaletti L."/>
            <person name="Monciardini P."/>
        </authorList>
    </citation>
    <scope>NUCLEOTIDE SEQUENCE [LARGE SCALE GENOMIC DNA]</scope>
    <source>
        <strain evidence="8 9">SOSP1-30</strain>
    </source>
</reference>
<feature type="transmembrane region" description="Helical" evidence="6">
    <location>
        <begin position="179"/>
        <end position="198"/>
    </location>
</feature>
<dbReference type="SUPFAM" id="SSF103481">
    <property type="entry name" value="Multidrug resistance efflux transporter EmrE"/>
    <property type="match status" value="2"/>
</dbReference>
<evidence type="ECO:0000259" key="7">
    <source>
        <dbReference type="Pfam" id="PF00892"/>
    </source>
</evidence>
<feature type="domain" description="EamA" evidence="7">
    <location>
        <begin position="4"/>
        <end position="136"/>
    </location>
</feature>
<accession>A0ABQ3UZQ8</accession>
<feature type="transmembrane region" description="Helical" evidence="6">
    <location>
        <begin position="210"/>
        <end position="231"/>
    </location>
</feature>
<feature type="transmembrane region" description="Helical" evidence="6">
    <location>
        <begin position="243"/>
        <end position="261"/>
    </location>
</feature>
<feature type="transmembrane region" description="Helical" evidence="6">
    <location>
        <begin position="64"/>
        <end position="83"/>
    </location>
</feature>
<evidence type="ECO:0000256" key="2">
    <source>
        <dbReference type="ARBA" id="ARBA00007362"/>
    </source>
</evidence>
<evidence type="ECO:0000256" key="6">
    <source>
        <dbReference type="SAM" id="Phobius"/>
    </source>
</evidence>
<comment type="caution">
    <text evidence="8">The sequence shown here is derived from an EMBL/GenBank/DDBJ whole genome shotgun (WGS) entry which is preliminary data.</text>
</comment>
<evidence type="ECO:0000256" key="3">
    <source>
        <dbReference type="ARBA" id="ARBA00022692"/>
    </source>
</evidence>